<dbReference type="AlphaFoldDB" id="B7GU16"/>
<gene>
    <name evidence="1" type="ordered locus">Blon_0332</name>
</gene>
<name>B7GU16_BIFLS</name>
<dbReference type="EMBL" id="CP001095">
    <property type="protein sequence ID" value="ACJ51457.1"/>
    <property type="molecule type" value="Genomic_DNA"/>
</dbReference>
<accession>B7GU16</accession>
<evidence type="ECO:0000313" key="2">
    <source>
        <dbReference type="Proteomes" id="UP000001360"/>
    </source>
</evidence>
<organism evidence="1 2">
    <name type="scientific">Bifidobacterium longum subsp. infantis (strain ATCC 15697 / DSM 20088 / JCM 1222 / NCTC 11817 / S12)</name>
    <dbReference type="NCBI Taxonomy" id="391904"/>
    <lineage>
        <taxon>Bacteria</taxon>
        <taxon>Bacillati</taxon>
        <taxon>Actinomycetota</taxon>
        <taxon>Actinomycetes</taxon>
        <taxon>Bifidobacteriales</taxon>
        <taxon>Bifidobacteriaceae</taxon>
        <taxon>Bifidobacterium</taxon>
    </lineage>
</organism>
<dbReference type="KEGG" id="bln:Blon_0332"/>
<proteinExistence type="predicted"/>
<evidence type="ECO:0000313" key="1">
    <source>
        <dbReference type="EMBL" id="ACJ51457.1"/>
    </source>
</evidence>
<reference evidence="1 2" key="1">
    <citation type="journal article" date="2008" name="Proc. Natl. Acad. Sci. U.S.A.">
        <title>The genome sequence of Bifidobacterium longum subsp. infantis reveals adaptations for milk utilization within the infant microbiome.</title>
        <authorList>
            <person name="Sela D.A."/>
            <person name="Chapman J."/>
            <person name="Adeuya A."/>
            <person name="Kim J.H."/>
            <person name="Chen F."/>
            <person name="Whitehead T.R."/>
            <person name="Lapidus A."/>
            <person name="Rokhsar D.S."/>
            <person name="Lebrilla C.B."/>
            <person name="German J.B."/>
            <person name="Price N.P."/>
            <person name="Richardson P.M."/>
            <person name="Mills D.A."/>
        </authorList>
    </citation>
    <scope>NUCLEOTIDE SEQUENCE [LARGE SCALE GENOMIC DNA]</scope>
    <source>
        <strain evidence="2">ATCC 15697 / DSM 20088 / JCM 1222 / NCTC 11817 / S12 [JGI]</strain>
    </source>
</reference>
<protein>
    <submittedName>
        <fullName evidence="1">Uncharacterized protein</fullName>
    </submittedName>
</protein>
<dbReference type="Proteomes" id="UP000001360">
    <property type="component" value="Chromosome"/>
</dbReference>
<sequence>MSCAAACFHSGYGGAEGEPPYLLTQGRLGQPGQRHGKGFAMVCTTLNFAEKYLLKTEVRSVAGMSGGTSDAGTDFDVDLGGEGDLRSDHATGFNRSLSADDYWAAAGYADESLY</sequence>